<gene>
    <name evidence="7" type="primary">fam83ga</name>
</gene>
<dbReference type="FunFam" id="3.30.870.10:FF:000004">
    <property type="entry name" value="protein FAM83H isoform X2"/>
    <property type="match status" value="1"/>
</dbReference>
<keyword evidence="3" id="KW-0963">Cytoplasm</keyword>
<dbReference type="GeneID" id="105899903"/>
<dbReference type="RefSeq" id="XP_031421993.1">
    <property type="nucleotide sequence ID" value="XM_031566133.2"/>
</dbReference>
<feature type="compositionally biased region" description="Polar residues" evidence="4">
    <location>
        <begin position="1055"/>
        <end position="1064"/>
    </location>
</feature>
<dbReference type="KEGG" id="char:105899903"/>
<accession>A0A6P8F0F0</accession>
<evidence type="ECO:0000256" key="2">
    <source>
        <dbReference type="ARBA" id="ARBA00006937"/>
    </source>
</evidence>
<dbReference type="Pfam" id="PF07894">
    <property type="entry name" value="SACK1"/>
    <property type="match status" value="1"/>
</dbReference>
<keyword evidence="6" id="KW-1185">Reference proteome</keyword>
<feature type="domain" description="Scaffolding anchor of CK1" evidence="5">
    <location>
        <begin position="17"/>
        <end position="286"/>
    </location>
</feature>
<evidence type="ECO:0000256" key="4">
    <source>
        <dbReference type="SAM" id="MobiDB-lite"/>
    </source>
</evidence>
<feature type="region of interest" description="Disordered" evidence="4">
    <location>
        <begin position="622"/>
        <end position="645"/>
    </location>
</feature>
<evidence type="ECO:0000313" key="6">
    <source>
        <dbReference type="Proteomes" id="UP000515152"/>
    </source>
</evidence>
<feature type="compositionally biased region" description="Polar residues" evidence="4">
    <location>
        <begin position="636"/>
        <end position="645"/>
    </location>
</feature>
<feature type="compositionally biased region" description="Polar residues" evidence="4">
    <location>
        <begin position="1022"/>
        <end position="1031"/>
    </location>
</feature>
<dbReference type="CTD" id="561360"/>
<proteinExistence type="inferred from homology"/>
<comment type="similarity">
    <text evidence="2">Belongs to the FAM83 family.</text>
</comment>
<dbReference type="InterPro" id="IPR012461">
    <property type="entry name" value="SACK1"/>
</dbReference>
<comment type="subcellular location">
    <subcellularLocation>
        <location evidence="1">Cytoplasm</location>
    </subcellularLocation>
</comment>
<dbReference type="InterPro" id="IPR050944">
    <property type="entry name" value="FAM83"/>
</dbReference>
<dbReference type="SUPFAM" id="SSF56024">
    <property type="entry name" value="Phospholipase D/nuclease"/>
    <property type="match status" value="1"/>
</dbReference>
<protein>
    <submittedName>
        <fullName evidence="7">Protein FAM83G isoform X1</fullName>
    </submittedName>
</protein>
<dbReference type="PANTHER" id="PTHR16181">
    <property type="entry name" value="PROTEIN FAM83A-RELATED"/>
    <property type="match status" value="1"/>
</dbReference>
<evidence type="ECO:0000313" key="7">
    <source>
        <dbReference type="RefSeq" id="XP_031421993.1"/>
    </source>
</evidence>
<dbReference type="AlphaFoldDB" id="A0A6P8F0F0"/>
<sequence length="1112" mass="122621">MALSQIQCLDEDYINVRINETKPEFLYSEERRIALEILFQDGLEAYEAHLKAQNVQGFLSDSELEYLTRTVMVYNPGDTDQSKINGEGEDNNVPSEYWPERSDYSLSDLDMGWPDITTYRGVTRATVYTQPPMDGQPHIKEIFRKTIAQAHKVIGVVMDMFTDVDIFKDLLDMSYRRRVAVYIILEATGVPHFLRMCESAGMHKGHLKNLRVNYTQGSEFCTRSSKRVCGLLSQKFMFVDGDKSVSGSYSFTWTASRLDLNVVTLLTGNAVETFDMLFRELYFTSRAVNLSKLKLDEEPELEPVRQVVPESIVSAEMARKLYSAKYTLVNSASLKSNGTHSSMNKSGNTTPLPMFIQLRQLRMLAEEPRIHPGLVDMEKANMTNYLPTWPEPDPPSDVIGIINIRDPNKPFQAHLMRSELFETSQAIRFKEPFEMPVEHLPEKATPRHRLENADVLASMKTDQLPVQTLKNKGEEARNAPLSPQHGQESVLTPPIGNPGMVHLGVINQCDSHTTGVKGIEEPQVDSEVSASKCSSFKATNAESTKHANVCERAETSVFPQGPKDLCSAPDCSAASEHPCSTACSRPRRGTECTVSDAEKVRAMDTGIDRIVAKSSVNDSLVQSAKDPSTSDKHFQCNGNVPDNSKSPINVNGLHTHSGNPHGTNVATEGQHPTVPGSQQTLDKKPIQSTKTTMTNGESCQPDNNHRVLKEGKASIDTKKVGAQPINQQPSQEEIMEGVNRDSRPQLVQQDLGSQRQKAAMQLSCSKLKEKTEVTEVTADNKRPTSSTKEGKDIRQNTHWIPEEALFISEGDDDQKEKNLAVQNKPRGLFKKPEQAAVQGTRDKLSNSSPMSRRGQPPKMDGKHAGLSNGKVEPATHPTPKGEAEKQVEKKGYQQLSHGLCNGKSHYRSSQDISKQLKIESKVGVRLQERNPQEQARTKMESDGKKLFRASPTPPSRTPLASRTEGAPPTPPSRTPLASRTEGAARGPGVKPDSTPPTTRTTKPIKCSPKYFPGRVFGATRTKPVSSSTPEQGATSIISPSSSTLSLAGPLLAQQKAGQTNSPLGQSMPVLCKSKTDKSTSKLSLPKLSHLRSLKDKMTRTPTQKTLGKKDAV</sequence>
<reference evidence="7" key="1">
    <citation type="submission" date="2025-08" db="UniProtKB">
        <authorList>
            <consortium name="RefSeq"/>
        </authorList>
    </citation>
    <scope>IDENTIFICATION</scope>
</reference>
<feature type="compositionally biased region" description="Basic and acidic residues" evidence="4">
    <location>
        <begin position="914"/>
        <end position="945"/>
    </location>
</feature>
<dbReference type="GO" id="GO:0007165">
    <property type="term" value="P:signal transduction"/>
    <property type="evidence" value="ECO:0007669"/>
    <property type="project" value="TreeGrafter"/>
</dbReference>
<evidence type="ECO:0000256" key="1">
    <source>
        <dbReference type="ARBA" id="ARBA00004496"/>
    </source>
</evidence>
<dbReference type="PANTHER" id="PTHR16181:SF29">
    <property type="entry name" value="PROTEIN FAM83A-RELATED"/>
    <property type="match status" value="1"/>
</dbReference>
<feature type="region of interest" description="Disordered" evidence="4">
    <location>
        <begin position="1054"/>
        <end position="1112"/>
    </location>
</feature>
<dbReference type="Proteomes" id="UP000515152">
    <property type="component" value="Chromosome 1"/>
</dbReference>
<name>A0A6P8F0F0_CLUHA</name>
<feature type="region of interest" description="Disordered" evidence="4">
    <location>
        <begin position="770"/>
        <end position="1041"/>
    </location>
</feature>
<feature type="compositionally biased region" description="Low complexity" evidence="4">
    <location>
        <begin position="1032"/>
        <end position="1041"/>
    </location>
</feature>
<dbReference type="OrthoDB" id="6103632at2759"/>
<feature type="compositionally biased region" description="Basic and acidic residues" evidence="4">
    <location>
        <begin position="879"/>
        <end position="891"/>
    </location>
</feature>
<feature type="compositionally biased region" description="Basic and acidic residues" evidence="4">
    <location>
        <begin position="770"/>
        <end position="795"/>
    </location>
</feature>
<dbReference type="GO" id="GO:0005737">
    <property type="term" value="C:cytoplasm"/>
    <property type="evidence" value="ECO:0007669"/>
    <property type="project" value="UniProtKB-SubCell"/>
</dbReference>
<evidence type="ECO:0000259" key="5">
    <source>
        <dbReference type="Pfam" id="PF07894"/>
    </source>
</evidence>
<evidence type="ECO:0000256" key="3">
    <source>
        <dbReference type="ARBA" id="ARBA00022490"/>
    </source>
</evidence>
<organism evidence="6 7">
    <name type="scientific">Clupea harengus</name>
    <name type="common">Atlantic herring</name>
    <dbReference type="NCBI Taxonomy" id="7950"/>
    <lineage>
        <taxon>Eukaryota</taxon>
        <taxon>Metazoa</taxon>
        <taxon>Chordata</taxon>
        <taxon>Craniata</taxon>
        <taxon>Vertebrata</taxon>
        <taxon>Euteleostomi</taxon>
        <taxon>Actinopterygii</taxon>
        <taxon>Neopterygii</taxon>
        <taxon>Teleostei</taxon>
        <taxon>Clupei</taxon>
        <taxon>Clupeiformes</taxon>
        <taxon>Clupeoidei</taxon>
        <taxon>Clupeidae</taxon>
        <taxon>Clupea</taxon>
    </lineage>
</organism>
<dbReference type="Gene3D" id="3.30.870.10">
    <property type="entry name" value="Endonuclease Chain A"/>
    <property type="match status" value="1"/>
</dbReference>
<dbReference type="GO" id="GO:0019901">
    <property type="term" value="F:protein kinase binding"/>
    <property type="evidence" value="ECO:0007669"/>
    <property type="project" value="TreeGrafter"/>
</dbReference>